<dbReference type="KEGG" id="ptkz:JDV02_003109"/>
<organism evidence="1 2">
    <name type="scientific">Purpureocillium takamizusanense</name>
    <dbReference type="NCBI Taxonomy" id="2060973"/>
    <lineage>
        <taxon>Eukaryota</taxon>
        <taxon>Fungi</taxon>
        <taxon>Dikarya</taxon>
        <taxon>Ascomycota</taxon>
        <taxon>Pezizomycotina</taxon>
        <taxon>Sordariomycetes</taxon>
        <taxon>Hypocreomycetidae</taxon>
        <taxon>Hypocreales</taxon>
        <taxon>Ophiocordycipitaceae</taxon>
        <taxon>Purpureocillium</taxon>
    </lineage>
</organism>
<evidence type="ECO:0000313" key="1">
    <source>
        <dbReference type="EMBL" id="UNI16695.1"/>
    </source>
</evidence>
<dbReference type="GeneID" id="72065069"/>
<gene>
    <name evidence="1" type="ORF">JDV02_003109</name>
</gene>
<dbReference type="EMBL" id="CP086355">
    <property type="protein sequence ID" value="UNI16695.1"/>
    <property type="molecule type" value="Genomic_DNA"/>
</dbReference>
<accession>A0A9Q8QBS1</accession>
<sequence>MESNEDPTLQVNVGLSTQSSPAFPLLPGGLLPYDGSWHVWETAYKAACRRIDELLAEVAYLHMELASLEARNLGLTRENQRVNLILKHLVCSGFQSLETRSHCLGAMGVRHTFDQQRYV</sequence>
<name>A0A9Q8QBS1_9HYPO</name>
<evidence type="ECO:0000313" key="2">
    <source>
        <dbReference type="Proteomes" id="UP000829364"/>
    </source>
</evidence>
<dbReference type="AlphaFoldDB" id="A0A9Q8QBS1"/>
<proteinExistence type="predicted"/>
<protein>
    <submittedName>
        <fullName evidence="1">Uncharacterized protein</fullName>
    </submittedName>
</protein>
<reference evidence="1" key="1">
    <citation type="submission" date="2021-11" db="EMBL/GenBank/DDBJ databases">
        <title>Purpureocillium_takamizusanense_genome.</title>
        <authorList>
            <person name="Nguyen N.-H."/>
        </authorList>
    </citation>
    <scope>NUCLEOTIDE SEQUENCE</scope>
    <source>
        <strain evidence="1">PT3</strain>
    </source>
</reference>
<keyword evidence="2" id="KW-1185">Reference proteome</keyword>
<dbReference type="Proteomes" id="UP000829364">
    <property type="component" value="Chromosome 2"/>
</dbReference>
<dbReference type="OrthoDB" id="5009154at2759"/>
<dbReference type="RefSeq" id="XP_047840176.1">
    <property type="nucleotide sequence ID" value="XM_047984202.1"/>
</dbReference>